<dbReference type="InterPro" id="IPR043504">
    <property type="entry name" value="Peptidase_S1_PA_chymotrypsin"/>
</dbReference>
<evidence type="ECO:0000256" key="6">
    <source>
        <dbReference type="SAM" id="Phobius"/>
    </source>
</evidence>
<dbReference type="Pfam" id="PF00089">
    <property type="entry name" value="Trypsin"/>
    <property type="match status" value="1"/>
</dbReference>
<accession>A0AAU9TGM6</accession>
<evidence type="ECO:0000256" key="2">
    <source>
        <dbReference type="ARBA" id="ARBA00022801"/>
    </source>
</evidence>
<dbReference type="PANTHER" id="PTHR24276">
    <property type="entry name" value="POLYSERASE-RELATED"/>
    <property type="match status" value="1"/>
</dbReference>
<evidence type="ECO:0000256" key="1">
    <source>
        <dbReference type="ARBA" id="ARBA00022670"/>
    </source>
</evidence>
<feature type="domain" description="Peptidase S1" evidence="7">
    <location>
        <begin position="1"/>
        <end position="222"/>
    </location>
</feature>
<evidence type="ECO:0000256" key="4">
    <source>
        <dbReference type="ARBA" id="ARBA00023157"/>
    </source>
</evidence>
<dbReference type="Proteomes" id="UP001153954">
    <property type="component" value="Unassembled WGS sequence"/>
</dbReference>
<comment type="caution">
    <text evidence="8">The sequence shown here is derived from an EMBL/GenBank/DDBJ whole genome shotgun (WGS) entry which is preliminary data.</text>
</comment>
<dbReference type="InterPro" id="IPR009003">
    <property type="entry name" value="Peptidase_S1_PA"/>
</dbReference>
<keyword evidence="6" id="KW-0812">Transmembrane</keyword>
<dbReference type="InterPro" id="IPR033116">
    <property type="entry name" value="TRYPSIN_SER"/>
</dbReference>
<proteinExistence type="inferred from homology"/>
<dbReference type="InterPro" id="IPR001254">
    <property type="entry name" value="Trypsin_dom"/>
</dbReference>
<dbReference type="CDD" id="cd00190">
    <property type="entry name" value="Tryp_SPc"/>
    <property type="match status" value="1"/>
</dbReference>
<dbReference type="FunFam" id="2.40.10.10:FF:000002">
    <property type="entry name" value="Transmembrane protease serine"/>
    <property type="match status" value="1"/>
</dbReference>
<dbReference type="GO" id="GO:0006508">
    <property type="term" value="P:proteolysis"/>
    <property type="evidence" value="ECO:0007669"/>
    <property type="project" value="UniProtKB-KW"/>
</dbReference>
<evidence type="ECO:0000256" key="3">
    <source>
        <dbReference type="ARBA" id="ARBA00022825"/>
    </source>
</evidence>
<gene>
    <name evidence="8" type="ORF">EEDITHA_LOCUS1409</name>
</gene>
<keyword evidence="9" id="KW-1185">Reference proteome</keyword>
<keyword evidence="3" id="KW-0720">Serine protease</keyword>
<dbReference type="EMBL" id="CAKOGL010000003">
    <property type="protein sequence ID" value="CAH2084876.1"/>
    <property type="molecule type" value="Genomic_DNA"/>
</dbReference>
<evidence type="ECO:0000259" key="7">
    <source>
        <dbReference type="PROSITE" id="PS50240"/>
    </source>
</evidence>
<dbReference type="SUPFAM" id="SSF50494">
    <property type="entry name" value="Trypsin-like serine proteases"/>
    <property type="match status" value="1"/>
</dbReference>
<protein>
    <recommendedName>
        <fullName evidence="7">Peptidase S1 domain-containing protein</fullName>
    </recommendedName>
</protein>
<evidence type="ECO:0000313" key="8">
    <source>
        <dbReference type="EMBL" id="CAH2084876.1"/>
    </source>
</evidence>
<dbReference type="PROSITE" id="PS00135">
    <property type="entry name" value="TRYPSIN_SER"/>
    <property type="match status" value="1"/>
</dbReference>
<evidence type="ECO:0000256" key="5">
    <source>
        <dbReference type="ARBA" id="ARBA00024195"/>
    </source>
</evidence>
<reference evidence="8" key="1">
    <citation type="submission" date="2022-03" db="EMBL/GenBank/DDBJ databases">
        <authorList>
            <person name="Tunstrom K."/>
        </authorList>
    </citation>
    <scope>NUCLEOTIDE SEQUENCE</scope>
</reference>
<dbReference type="InterPro" id="IPR050430">
    <property type="entry name" value="Peptidase_S1"/>
</dbReference>
<organism evidence="8 9">
    <name type="scientific">Euphydryas editha</name>
    <name type="common">Edith's checkerspot</name>
    <dbReference type="NCBI Taxonomy" id="104508"/>
    <lineage>
        <taxon>Eukaryota</taxon>
        <taxon>Metazoa</taxon>
        <taxon>Ecdysozoa</taxon>
        <taxon>Arthropoda</taxon>
        <taxon>Hexapoda</taxon>
        <taxon>Insecta</taxon>
        <taxon>Pterygota</taxon>
        <taxon>Neoptera</taxon>
        <taxon>Endopterygota</taxon>
        <taxon>Lepidoptera</taxon>
        <taxon>Glossata</taxon>
        <taxon>Ditrysia</taxon>
        <taxon>Papilionoidea</taxon>
        <taxon>Nymphalidae</taxon>
        <taxon>Nymphalinae</taxon>
        <taxon>Euphydryas</taxon>
    </lineage>
</organism>
<dbReference type="GO" id="GO:0004252">
    <property type="term" value="F:serine-type endopeptidase activity"/>
    <property type="evidence" value="ECO:0007669"/>
    <property type="project" value="InterPro"/>
</dbReference>
<keyword evidence="4" id="KW-1015">Disulfide bond</keyword>
<dbReference type="AlphaFoldDB" id="A0AAU9TGM6"/>
<name>A0AAU9TGM6_EUPED</name>
<keyword evidence="1" id="KW-0645">Protease</keyword>
<dbReference type="SMART" id="SM00020">
    <property type="entry name" value="Tryp_SPc"/>
    <property type="match status" value="1"/>
</dbReference>
<keyword evidence="6" id="KW-0472">Membrane</keyword>
<comment type="similarity">
    <text evidence="5">Belongs to the peptidase S1 family. CLIP subfamily.</text>
</comment>
<keyword evidence="2" id="KW-0378">Hydrolase</keyword>
<dbReference type="Gene3D" id="2.40.10.10">
    <property type="entry name" value="Trypsin-like serine proteases"/>
    <property type="match status" value="1"/>
</dbReference>
<feature type="transmembrane region" description="Helical" evidence="6">
    <location>
        <begin position="210"/>
        <end position="230"/>
    </location>
</feature>
<dbReference type="PANTHER" id="PTHR24276:SF98">
    <property type="entry name" value="FI18310P1-RELATED"/>
    <property type="match status" value="1"/>
</dbReference>
<keyword evidence="6" id="KW-1133">Transmembrane helix</keyword>
<evidence type="ECO:0000313" key="9">
    <source>
        <dbReference type="Proteomes" id="UP001153954"/>
    </source>
</evidence>
<sequence length="231" mass="25841">MKYVATAAHCLVENDKGKLKNFNNIIIVAGTTKTTVSVFSLYEEHWRRIKNFYKHKFYNSIIFEHDFGIIEVNYNFITSNKIKPIRLHSLKRDDGVKVGQRCLVSGYGLKENNQSSHYLQKVCVPIVDLSLCKLFYGDEYLHPSSLCAGALGKDSCQGDSGGPLVCKGLLVGVVAWGGICGEHPGVYTRISSYTSDEHVPLEKNASEEEAVYFVPLISSFCIYVLFLINVN</sequence>
<dbReference type="PROSITE" id="PS50240">
    <property type="entry name" value="TRYPSIN_DOM"/>
    <property type="match status" value="1"/>
</dbReference>